<dbReference type="Proteomes" id="UP000475862">
    <property type="component" value="Unassembled WGS sequence"/>
</dbReference>
<evidence type="ECO:0008006" key="3">
    <source>
        <dbReference type="Google" id="ProtNLM"/>
    </source>
</evidence>
<proteinExistence type="predicted"/>
<gene>
    <name evidence="1" type="ORF">AGLY_016836</name>
</gene>
<organism evidence="1 2">
    <name type="scientific">Aphis glycines</name>
    <name type="common">Soybean aphid</name>
    <dbReference type="NCBI Taxonomy" id="307491"/>
    <lineage>
        <taxon>Eukaryota</taxon>
        <taxon>Metazoa</taxon>
        <taxon>Ecdysozoa</taxon>
        <taxon>Arthropoda</taxon>
        <taxon>Hexapoda</taxon>
        <taxon>Insecta</taxon>
        <taxon>Pterygota</taxon>
        <taxon>Neoptera</taxon>
        <taxon>Paraneoptera</taxon>
        <taxon>Hemiptera</taxon>
        <taxon>Sternorrhyncha</taxon>
        <taxon>Aphidomorpha</taxon>
        <taxon>Aphidoidea</taxon>
        <taxon>Aphididae</taxon>
        <taxon>Aphidini</taxon>
        <taxon>Aphis</taxon>
        <taxon>Aphis</taxon>
    </lineage>
</organism>
<dbReference type="EMBL" id="VYZN01000662">
    <property type="protein sequence ID" value="KAE9522795.1"/>
    <property type="molecule type" value="Genomic_DNA"/>
</dbReference>
<protein>
    <recommendedName>
        <fullName evidence="3">SCAN domain-containing protein 3</fullName>
    </recommendedName>
</protein>
<accession>A0A6G0SXH6</accession>
<comment type="caution">
    <text evidence="1">The sequence shown here is derived from an EMBL/GenBank/DDBJ whole genome shotgun (WGS) entry which is preliminary data.</text>
</comment>
<dbReference type="PANTHER" id="PTHR45913">
    <property type="entry name" value="EPM2A-INTERACTING PROTEIN 1"/>
    <property type="match status" value="1"/>
</dbReference>
<evidence type="ECO:0000313" key="2">
    <source>
        <dbReference type="Proteomes" id="UP000475862"/>
    </source>
</evidence>
<keyword evidence="2" id="KW-1185">Reference proteome</keyword>
<evidence type="ECO:0000313" key="1">
    <source>
        <dbReference type="EMBL" id="KAE9522795.1"/>
    </source>
</evidence>
<name>A0A6G0SXH6_APHGL</name>
<sequence length="332" mass="38487">MCLICNKVFSNEAMKPSRLQEHLQKVHPDKQILAKSGKAHTIGKELIFPAVKEILETVLHHSASHSAIKKVPLSSDTVRRRINEMVEDVEISLSIHCVIHRQHLVAKNLSDRLHQSLKYVISAVNKIRSNSLNNRLFTKLCKENDEEFNRLLLHTEVRWLSKGACLNRFWKLFDSVLEFLEEKDAKLENRLLLFKSDAAFMTDLFAKFNAINLQLQGDELNLITSKLLEVPQWVMNPLINIETAEIQIQEELIELSTDETLKSSFKGSDRLTEFWLKTNIIHNYPEMWTLVKKILIAFLSSYLVERGFNTVTDLITKKEKPTGYCDKRRFTT</sequence>
<dbReference type="PANTHER" id="PTHR45913:SF22">
    <property type="entry name" value="SCAN BOX DOMAIN-CONTAINING PROTEIN"/>
    <property type="match status" value="1"/>
</dbReference>
<reference evidence="1 2" key="1">
    <citation type="submission" date="2019-08" db="EMBL/GenBank/DDBJ databases">
        <title>The genome of the soybean aphid Biotype 1, its phylome, world population structure and adaptation to the North American continent.</title>
        <authorList>
            <person name="Giordano R."/>
            <person name="Donthu R.K."/>
            <person name="Hernandez A.G."/>
            <person name="Wright C.L."/>
            <person name="Zimin A.V."/>
        </authorList>
    </citation>
    <scope>NUCLEOTIDE SEQUENCE [LARGE SCALE GENOMIC DNA]</scope>
    <source>
        <tissue evidence="1">Whole aphids</tissue>
    </source>
</reference>
<dbReference type="AlphaFoldDB" id="A0A6G0SXH6"/>
<dbReference type="OrthoDB" id="1101576at2759"/>